<dbReference type="InterPro" id="IPR043502">
    <property type="entry name" value="DNA/RNA_pol_sf"/>
</dbReference>
<dbReference type="AlphaFoldDB" id="A0A9Q3BI50"/>
<keyword evidence="3" id="KW-1185">Reference proteome</keyword>
<evidence type="ECO:0000313" key="2">
    <source>
        <dbReference type="EMBL" id="MBW0465742.1"/>
    </source>
</evidence>
<proteinExistence type="predicted"/>
<dbReference type="SUPFAM" id="SSF56672">
    <property type="entry name" value="DNA/RNA polymerases"/>
    <property type="match status" value="1"/>
</dbReference>
<feature type="domain" description="Reverse transcriptase/retrotransposon-derived protein RNase H-like" evidence="1">
    <location>
        <begin position="4"/>
        <end position="85"/>
    </location>
</feature>
<evidence type="ECO:0000259" key="1">
    <source>
        <dbReference type="Pfam" id="PF17919"/>
    </source>
</evidence>
<name>A0A9Q3BI50_9BASI</name>
<gene>
    <name evidence="2" type="ORF">O181_005457</name>
</gene>
<dbReference type="Proteomes" id="UP000765509">
    <property type="component" value="Unassembled WGS sequence"/>
</dbReference>
<comment type="caution">
    <text evidence="2">The sequence shown here is derived from an EMBL/GenBank/DDBJ whole genome shotgun (WGS) entry which is preliminary data.</text>
</comment>
<sequence>MTVDRVKDFESSRQALTTTPLLLRPDFELPLNLYIYGSGDWLRAALNQVQIINDKSVEGPICFIPRKIKTTEARYGEVRWSVYAFLGLRKAHLLCGRMFF</sequence>
<reference evidence="2" key="1">
    <citation type="submission" date="2021-03" db="EMBL/GenBank/DDBJ databases">
        <title>Draft genome sequence of rust myrtle Austropuccinia psidii MF-1, a brazilian biotype.</title>
        <authorList>
            <person name="Quecine M.C."/>
            <person name="Pachon D.M.R."/>
            <person name="Bonatelli M.L."/>
            <person name="Correr F.H."/>
            <person name="Franceschini L.M."/>
            <person name="Leite T.F."/>
            <person name="Margarido G.R.A."/>
            <person name="Almeida C.A."/>
            <person name="Ferrarezi J.A."/>
            <person name="Labate C.A."/>
        </authorList>
    </citation>
    <scope>NUCLEOTIDE SEQUENCE</scope>
    <source>
        <strain evidence="2">MF-1</strain>
    </source>
</reference>
<dbReference type="EMBL" id="AVOT02001117">
    <property type="protein sequence ID" value="MBW0465742.1"/>
    <property type="molecule type" value="Genomic_DNA"/>
</dbReference>
<accession>A0A9Q3BI50</accession>
<dbReference type="InterPro" id="IPR041577">
    <property type="entry name" value="RT_RNaseH_2"/>
</dbReference>
<protein>
    <recommendedName>
        <fullName evidence="1">Reverse transcriptase/retrotransposon-derived protein RNase H-like domain-containing protein</fullName>
    </recommendedName>
</protein>
<dbReference type="OrthoDB" id="2975412at2759"/>
<organism evidence="2 3">
    <name type="scientific">Austropuccinia psidii MF-1</name>
    <dbReference type="NCBI Taxonomy" id="1389203"/>
    <lineage>
        <taxon>Eukaryota</taxon>
        <taxon>Fungi</taxon>
        <taxon>Dikarya</taxon>
        <taxon>Basidiomycota</taxon>
        <taxon>Pucciniomycotina</taxon>
        <taxon>Pucciniomycetes</taxon>
        <taxon>Pucciniales</taxon>
        <taxon>Sphaerophragmiaceae</taxon>
        <taxon>Austropuccinia</taxon>
    </lineage>
</organism>
<dbReference type="Pfam" id="PF17919">
    <property type="entry name" value="RT_RNaseH_2"/>
    <property type="match status" value="1"/>
</dbReference>
<evidence type="ECO:0000313" key="3">
    <source>
        <dbReference type="Proteomes" id="UP000765509"/>
    </source>
</evidence>